<feature type="domain" description="Calx-beta" evidence="5">
    <location>
        <begin position="142"/>
        <end position="242"/>
    </location>
</feature>
<dbReference type="EMBL" id="CP023275">
    <property type="protein sequence ID" value="ATB69260.1"/>
    <property type="molecule type" value="Genomic_DNA"/>
</dbReference>
<protein>
    <recommendedName>
        <fullName evidence="5">Calx-beta domain-containing protein</fullName>
    </recommendedName>
</protein>
<dbReference type="SMART" id="SM00237">
    <property type="entry name" value="Calx_beta"/>
    <property type="match status" value="1"/>
</dbReference>
<dbReference type="Pfam" id="PF03160">
    <property type="entry name" value="Calx-beta"/>
    <property type="match status" value="1"/>
</dbReference>
<evidence type="ECO:0000313" key="7">
    <source>
        <dbReference type="Proteomes" id="UP000217349"/>
    </source>
</evidence>
<dbReference type="RefSeq" id="WP_096046354.1">
    <property type="nucleotide sequence ID" value="NZ_CP023275.1"/>
</dbReference>
<reference evidence="7" key="1">
    <citation type="submission" date="2017-09" db="EMBL/GenBank/DDBJ databases">
        <title>The complete genome of Sulfurospirillum sp. JPD-1.</title>
        <authorList>
            <person name="Goris T."/>
        </authorList>
    </citation>
    <scope>NUCLEOTIDE SEQUENCE [LARGE SCALE GENOMIC DNA]</scope>
    <source>
        <strain evidence="7">JPD-1</strain>
    </source>
</reference>
<keyword evidence="2" id="KW-0677">Repeat</keyword>
<feature type="chain" id="PRO_5011973527" description="Calx-beta domain-containing protein" evidence="4">
    <location>
        <begin position="27"/>
        <end position="1392"/>
    </location>
</feature>
<sequence length="1392" mass="150656">MKKNSLMFNLMKTVLFFICLQTLLFAESPDYPGNCSNPTTASTFNFTTATSTLSKPGNVTYSGSWWWGYTEDNDFFLVTTPKAGTLTITISGSNAFFTTANNSCPTRNSTSRTTYTIHLDSATTNFNIGVFTNLGYSPNYTLSVTFTPDIITPSFSIADTTLNEGNVGIYTKNIPVTLSDTNGNTVTVNYATSNGTAITGSDYNVTSGTLTFSGSTTTQNIPVKINGDTTNENDEYFYITLSNATGGATIKDNRATITLLNDDGGATHAGERDFLIRNPISTQNIKGNIKVIGNTVLCYKQNGQCVDTNSANNQVSLSFIDTSSTVHTYNNSSQAQISSVPSTAKVLWAGLYTQGYMGKNYNDTTSALMGTPVYLITPSGTSIATTPNVIDVYEYTDNHYTYSTFSEVPTLKGMTGSQINGYFTGANIKAREGDDDGTLGYFAAWSLVVIYQDDSESLKNISVFDGYKRVSNDTGYQNVDITVDGFLTPTSGNVNSALSVFVGEGDKNIAGDSIFLNNIQIPDEDNDNAFNSTVNGFTPNPNPVNFQGIDIHNYDVGIDGNTSHAQIIGNSETSATIRLHTEKYTDNSADTYFPSMVAFTTELYEPRVCYVEAYYTEDGNTTLTSANVGDIITIKTWIANMKKDASDGNLETAEKVEITMEHDDTNLAYQSESTKIQNVGESAYTSKTDASDSDIATFTSDTNTSLWHIGTGANATNGGDLTPNVTNDAANKAYISFKEKIQTSGDITIANIYKVSYENSSMGLRIGDESPVNIGVCKDFNSSIAVSAPLGVFNVVNQNFSGSSDPKDTTDSLNALYTQVVGQNFTVKLLALNSDYITLKSYTGDVNLSLISKPNYLITDTDDQKQAKCDAASSLNTAQTITFANESLKTLTLNYSTAYQDVAFKIAYSDNNTRKYVCSRDSFAIRPATYSLAASSTNLIGGKTYTLTANALTNTSAVATGYNQSITTSSTDKNATIDLIIPTGCTLDKNSTNMALSFTSGVATNTSFTYNEIGDVNVTVADNNWTAIDQNSNSDCLVGSTTSTPDGNGKVGCLIQKTAPFTFSPKQFNNELTLQNFNDGNFTYISNDNTMSAEALLTTTAVLNDATTTAKNYTAKCYARDIDYTIKLINNKTLSNSTTQNRIRYFEDGTTSNLENNATLSQATFSSSEGNFTNGLSNLKMLFNFTRDSTKADEPFKIARNDFNITSVVDSNGTTGTDFNRTNDHNTTFYYGRAFAPDYTFVKNPGTASIYYEVYCKDCNTTKRSSYGLDGNESVKAINWYQNTNHTSTMGTINPIPTQTSKFSSPYDANTTTNPATQVLTATSVPLTDKINLNSVTWLQYYPTYYTVTFTGSGDWAGAGTVKNSSSDTNVTGATIDATVKSGARIQKRLDW</sequence>
<dbReference type="Gene3D" id="2.60.40.2030">
    <property type="match status" value="1"/>
</dbReference>
<gene>
    <name evidence="6" type="ORF">SJPD1_1148</name>
</gene>
<dbReference type="OrthoDB" id="5363773at2"/>
<dbReference type="Proteomes" id="UP000217349">
    <property type="component" value="Chromosome"/>
</dbReference>
<dbReference type="KEGG" id="sulj:SJPD1_1148"/>
<evidence type="ECO:0000256" key="1">
    <source>
        <dbReference type="ARBA" id="ARBA00022729"/>
    </source>
</evidence>
<evidence type="ECO:0000259" key="5">
    <source>
        <dbReference type="SMART" id="SM00237"/>
    </source>
</evidence>
<dbReference type="InterPro" id="IPR038081">
    <property type="entry name" value="CalX-like_sf"/>
</dbReference>
<accession>A0A290HUC8</accession>
<keyword evidence="1 4" id="KW-0732">Signal</keyword>
<feature type="signal peptide" evidence="4">
    <location>
        <begin position="1"/>
        <end position="26"/>
    </location>
</feature>
<dbReference type="GO" id="GO:0016020">
    <property type="term" value="C:membrane"/>
    <property type="evidence" value="ECO:0007669"/>
    <property type="project" value="InterPro"/>
</dbReference>
<evidence type="ECO:0000313" key="6">
    <source>
        <dbReference type="EMBL" id="ATB69260.1"/>
    </source>
</evidence>
<dbReference type="GO" id="GO:0007154">
    <property type="term" value="P:cell communication"/>
    <property type="evidence" value="ECO:0007669"/>
    <property type="project" value="InterPro"/>
</dbReference>
<organism evidence="6 7">
    <name type="scientific">Sulfurospirillum diekertiae</name>
    <dbReference type="NCBI Taxonomy" id="1854492"/>
    <lineage>
        <taxon>Bacteria</taxon>
        <taxon>Pseudomonadati</taxon>
        <taxon>Campylobacterota</taxon>
        <taxon>Epsilonproteobacteria</taxon>
        <taxon>Campylobacterales</taxon>
        <taxon>Sulfurospirillaceae</taxon>
        <taxon>Sulfurospirillum</taxon>
    </lineage>
</organism>
<evidence type="ECO:0000256" key="2">
    <source>
        <dbReference type="ARBA" id="ARBA00022737"/>
    </source>
</evidence>
<keyword evidence="3" id="KW-0106">Calcium</keyword>
<dbReference type="InterPro" id="IPR003644">
    <property type="entry name" value="Calx_beta"/>
</dbReference>
<evidence type="ECO:0000256" key="3">
    <source>
        <dbReference type="ARBA" id="ARBA00022837"/>
    </source>
</evidence>
<dbReference type="SUPFAM" id="SSF141072">
    <property type="entry name" value="CalX-like"/>
    <property type="match status" value="1"/>
</dbReference>
<name>A0A290HUC8_9BACT</name>
<proteinExistence type="predicted"/>
<evidence type="ECO:0000256" key="4">
    <source>
        <dbReference type="SAM" id="SignalP"/>
    </source>
</evidence>